<name>A0A183DRR7_9BILA</name>
<evidence type="ECO:0000256" key="1">
    <source>
        <dbReference type="SAM" id="Phobius"/>
    </source>
</evidence>
<reference evidence="4" key="1">
    <citation type="submission" date="2016-06" db="UniProtKB">
        <authorList>
            <consortium name="WormBaseParasite"/>
        </authorList>
    </citation>
    <scope>IDENTIFICATION</scope>
</reference>
<dbReference type="Gene3D" id="1.25.40.10">
    <property type="entry name" value="Tetratricopeptide repeat domain"/>
    <property type="match status" value="1"/>
</dbReference>
<dbReference type="GO" id="GO:0008017">
    <property type="term" value="F:microtubule binding"/>
    <property type="evidence" value="ECO:0007669"/>
    <property type="project" value="TreeGrafter"/>
</dbReference>
<reference evidence="2 3" key="2">
    <citation type="submission" date="2018-11" db="EMBL/GenBank/DDBJ databases">
        <authorList>
            <consortium name="Pathogen Informatics"/>
        </authorList>
    </citation>
    <scope>NUCLEOTIDE SEQUENCE [LARGE SCALE GENOMIC DNA]</scope>
</reference>
<dbReference type="GO" id="GO:0005739">
    <property type="term" value="C:mitochondrion"/>
    <property type="evidence" value="ECO:0007669"/>
    <property type="project" value="TreeGrafter"/>
</dbReference>
<evidence type="ECO:0000313" key="3">
    <source>
        <dbReference type="Proteomes" id="UP000271098"/>
    </source>
</evidence>
<dbReference type="PANTHER" id="PTHR16056:SF20">
    <property type="entry name" value="C2H2-TYPE DOMAIN-CONTAINING PROTEIN-RELATED"/>
    <property type="match status" value="1"/>
</dbReference>
<dbReference type="EMBL" id="UYRT01078535">
    <property type="protein sequence ID" value="VDN18736.1"/>
    <property type="molecule type" value="Genomic_DNA"/>
</dbReference>
<organism evidence="4">
    <name type="scientific">Gongylonema pulchrum</name>
    <dbReference type="NCBI Taxonomy" id="637853"/>
    <lineage>
        <taxon>Eukaryota</taxon>
        <taxon>Metazoa</taxon>
        <taxon>Ecdysozoa</taxon>
        <taxon>Nematoda</taxon>
        <taxon>Chromadorea</taxon>
        <taxon>Rhabditida</taxon>
        <taxon>Spirurina</taxon>
        <taxon>Spiruromorpha</taxon>
        <taxon>Spiruroidea</taxon>
        <taxon>Gongylonematidae</taxon>
        <taxon>Gongylonema</taxon>
    </lineage>
</organism>
<dbReference type="GO" id="GO:0097431">
    <property type="term" value="C:mitotic spindle pole"/>
    <property type="evidence" value="ECO:0007669"/>
    <property type="project" value="TreeGrafter"/>
</dbReference>
<keyword evidence="1" id="KW-0472">Membrane</keyword>
<evidence type="ECO:0000313" key="2">
    <source>
        <dbReference type="EMBL" id="VDN18736.1"/>
    </source>
</evidence>
<dbReference type="InterPro" id="IPR049039">
    <property type="entry name" value="RMD1-3_a_helical_rpt"/>
</dbReference>
<sequence length="306" mass="34495">MSSFIGSHHSTVALIVLGTGGLLLAGGVALHVELTRRREQEVWLRTLNTLRSEMGQLRQEVDTMRAQLCQLVDGARNHGASAAISRAPSNASFDSTGNYVDASDAWSDFDTYLYSGKVKQTPRPSMKYLKIFTKAKILSGKKFASKAHDIDSSDFNALKLLTLLTGAATDFQGIRKRIEEGQIFKKLLDKALSMQPNDHMLLHLRGRYYYAVATLSWAEKAIAARFSKSFVAASIEDALNDFLEVERLRPRNWIDNLLYVAKCYMAKNDRRQALKFLKIASRLKASDETEQEYLKEVFTLLQKFND</sequence>
<proteinExistence type="predicted"/>
<protein>
    <submittedName>
        <fullName evidence="4">TPR_REGION domain-containing protein</fullName>
    </submittedName>
</protein>
<gene>
    <name evidence="2" type="ORF">GPUH_LOCUS11408</name>
</gene>
<dbReference type="GO" id="GO:0005876">
    <property type="term" value="C:spindle microtubule"/>
    <property type="evidence" value="ECO:0007669"/>
    <property type="project" value="TreeGrafter"/>
</dbReference>
<dbReference type="AlphaFoldDB" id="A0A183DRR7"/>
<dbReference type="WBParaSite" id="GPUH_0001142201-mRNA-1">
    <property type="protein sequence ID" value="GPUH_0001142201-mRNA-1"/>
    <property type="gene ID" value="GPUH_0001142201"/>
</dbReference>
<keyword evidence="1" id="KW-1133">Transmembrane helix</keyword>
<dbReference type="Pfam" id="PF21033">
    <property type="entry name" value="RMD1-3"/>
    <property type="match status" value="1"/>
</dbReference>
<dbReference type="Proteomes" id="UP000271098">
    <property type="component" value="Unassembled WGS sequence"/>
</dbReference>
<accession>A0A183DRR7</accession>
<keyword evidence="3" id="KW-1185">Reference proteome</keyword>
<dbReference type="OrthoDB" id="512473at2759"/>
<dbReference type="PANTHER" id="PTHR16056">
    <property type="entry name" value="REGULATOR OF MICROTUBULE DYNAMICS PROTEIN"/>
    <property type="match status" value="1"/>
</dbReference>
<feature type="transmembrane region" description="Helical" evidence="1">
    <location>
        <begin position="12"/>
        <end position="32"/>
    </location>
</feature>
<keyword evidence="1" id="KW-0812">Transmembrane</keyword>
<dbReference type="InterPro" id="IPR011990">
    <property type="entry name" value="TPR-like_helical_dom_sf"/>
</dbReference>
<dbReference type="SUPFAM" id="SSF48452">
    <property type="entry name" value="TPR-like"/>
    <property type="match status" value="1"/>
</dbReference>
<evidence type="ECO:0000313" key="4">
    <source>
        <dbReference type="WBParaSite" id="GPUH_0001142201-mRNA-1"/>
    </source>
</evidence>